<dbReference type="Pfam" id="PF07155">
    <property type="entry name" value="ECF-ribofla_trS"/>
    <property type="match status" value="1"/>
</dbReference>
<dbReference type="InterPro" id="IPR009825">
    <property type="entry name" value="ECF_substrate-spec-like"/>
</dbReference>
<feature type="transmembrane region" description="Helical" evidence="1">
    <location>
        <begin position="130"/>
        <end position="148"/>
    </location>
</feature>
<keyword evidence="1" id="KW-0812">Transmembrane</keyword>
<dbReference type="EMBL" id="CP110232">
    <property type="protein sequence ID" value="WEG74183.1"/>
    <property type="molecule type" value="Genomic_DNA"/>
</dbReference>
<feature type="transmembrane region" description="Helical" evidence="1">
    <location>
        <begin position="33"/>
        <end position="50"/>
    </location>
</feature>
<keyword evidence="1" id="KW-0472">Membrane</keyword>
<evidence type="ECO:0000313" key="2">
    <source>
        <dbReference type="EMBL" id="WEG74183.1"/>
    </source>
</evidence>
<reference evidence="2" key="1">
    <citation type="submission" date="2022-10" db="EMBL/GenBank/DDBJ databases">
        <title>Vagococcus sp. isolated from poultry meat.</title>
        <authorList>
            <person name="Johansson P."/>
            <person name="Bjorkroth J."/>
        </authorList>
    </citation>
    <scope>NUCLEOTIDE SEQUENCE</scope>
    <source>
        <strain evidence="2">STAA11</strain>
    </source>
</reference>
<dbReference type="Proteomes" id="UP001179647">
    <property type="component" value="Chromosome"/>
</dbReference>
<protein>
    <submittedName>
        <fullName evidence="2">ECF transporter S component</fullName>
    </submittedName>
</protein>
<dbReference type="RefSeq" id="WP_275469982.1">
    <property type="nucleotide sequence ID" value="NZ_CP110232.1"/>
</dbReference>
<dbReference type="Gene3D" id="1.10.1760.20">
    <property type="match status" value="1"/>
</dbReference>
<accession>A0AAF0CWJ5</accession>
<dbReference type="KEGG" id="vie:OL234_04610"/>
<feature type="transmembrane region" description="Helical" evidence="1">
    <location>
        <begin position="154"/>
        <end position="176"/>
    </location>
</feature>
<proteinExistence type="predicted"/>
<keyword evidence="3" id="KW-1185">Reference proteome</keyword>
<evidence type="ECO:0000313" key="3">
    <source>
        <dbReference type="Proteomes" id="UP001179647"/>
    </source>
</evidence>
<organism evidence="2 3">
    <name type="scientific">Vagococcus intermedius</name>
    <dbReference type="NCBI Taxonomy" id="2991418"/>
    <lineage>
        <taxon>Bacteria</taxon>
        <taxon>Bacillati</taxon>
        <taxon>Bacillota</taxon>
        <taxon>Bacilli</taxon>
        <taxon>Lactobacillales</taxon>
        <taxon>Enterococcaceae</taxon>
        <taxon>Vagococcus</taxon>
    </lineage>
</organism>
<feature type="transmembrane region" description="Helical" evidence="1">
    <location>
        <begin position="188"/>
        <end position="212"/>
    </location>
</feature>
<sequence>MKKYQQLLNVAIYFILIPMLLIFGFFILRDKQYNLISMSIVILMCVPFFIAYEKKESTSRELVLLAIMVSLAVVGRTAFFFLPALNPMAAMVILAGVYLGPDLGFMTGALSPLISNMIFTQGPWTPFQMFSYGLVGFIAGWPFIAKLAKKNRVILSLLGILVGVSYSLLMDIWTVLSMDRSFSIERYLVVITQAIPFTISYLIANVTFLNILNTAIGTRIERVKMKYGINI</sequence>
<feature type="transmembrane region" description="Helical" evidence="1">
    <location>
        <begin position="7"/>
        <end position="27"/>
    </location>
</feature>
<keyword evidence="1" id="KW-1133">Transmembrane helix</keyword>
<dbReference type="GO" id="GO:0016020">
    <property type="term" value="C:membrane"/>
    <property type="evidence" value="ECO:0007669"/>
    <property type="project" value="InterPro"/>
</dbReference>
<gene>
    <name evidence="2" type="ORF">OL234_04610</name>
</gene>
<name>A0AAF0CWJ5_9ENTE</name>
<dbReference type="AlphaFoldDB" id="A0AAF0CWJ5"/>
<evidence type="ECO:0000256" key="1">
    <source>
        <dbReference type="SAM" id="Phobius"/>
    </source>
</evidence>
<feature type="transmembrane region" description="Helical" evidence="1">
    <location>
        <begin position="88"/>
        <end position="110"/>
    </location>
</feature>
<feature type="transmembrane region" description="Helical" evidence="1">
    <location>
        <begin position="62"/>
        <end position="82"/>
    </location>
</feature>